<accession>A0A1F5NVZ4</accession>
<protein>
    <submittedName>
        <fullName evidence="2">Uncharacterized protein</fullName>
    </submittedName>
</protein>
<keyword evidence="1" id="KW-1133">Transmembrane helix</keyword>
<gene>
    <name evidence="2" type="ORF">A2826_02540</name>
</gene>
<evidence type="ECO:0000313" key="2">
    <source>
        <dbReference type="EMBL" id="OGE81828.1"/>
    </source>
</evidence>
<evidence type="ECO:0000256" key="1">
    <source>
        <dbReference type="SAM" id="Phobius"/>
    </source>
</evidence>
<name>A0A1F5NVZ4_9BACT</name>
<dbReference type="AlphaFoldDB" id="A0A1F5NVZ4"/>
<proteinExistence type="predicted"/>
<keyword evidence="1" id="KW-0812">Transmembrane</keyword>
<dbReference type="STRING" id="1817822.A2826_02540"/>
<dbReference type="EMBL" id="MFEI01000002">
    <property type="protein sequence ID" value="OGE81828.1"/>
    <property type="molecule type" value="Genomic_DNA"/>
</dbReference>
<sequence length="96" mass="11400">MSKKINMSFKTKIKIALLIILLLAGSYWYWWYDQTIKLRMEALQVVDDAESFTRIHSAIEVEFLRCQQFITQSEGDFGSFEYCTSFITWVNDNNLR</sequence>
<evidence type="ECO:0000313" key="3">
    <source>
        <dbReference type="Proteomes" id="UP000177912"/>
    </source>
</evidence>
<dbReference type="Proteomes" id="UP000177912">
    <property type="component" value="Unassembled WGS sequence"/>
</dbReference>
<comment type="caution">
    <text evidence="2">The sequence shown here is derived from an EMBL/GenBank/DDBJ whole genome shotgun (WGS) entry which is preliminary data.</text>
</comment>
<organism evidence="2 3">
    <name type="scientific">Candidatus Doudnabacteria bacterium RIFCSPHIGHO2_01_FULL_43_23</name>
    <dbReference type="NCBI Taxonomy" id="1817822"/>
    <lineage>
        <taxon>Bacteria</taxon>
        <taxon>Candidatus Doudnaibacteriota</taxon>
    </lineage>
</organism>
<keyword evidence="1" id="KW-0472">Membrane</keyword>
<feature type="transmembrane region" description="Helical" evidence="1">
    <location>
        <begin position="12"/>
        <end position="31"/>
    </location>
</feature>
<reference evidence="2 3" key="1">
    <citation type="journal article" date="2016" name="Nat. Commun.">
        <title>Thousands of microbial genomes shed light on interconnected biogeochemical processes in an aquifer system.</title>
        <authorList>
            <person name="Anantharaman K."/>
            <person name="Brown C.T."/>
            <person name="Hug L.A."/>
            <person name="Sharon I."/>
            <person name="Castelle C.J."/>
            <person name="Probst A.J."/>
            <person name="Thomas B.C."/>
            <person name="Singh A."/>
            <person name="Wilkins M.J."/>
            <person name="Karaoz U."/>
            <person name="Brodie E.L."/>
            <person name="Williams K.H."/>
            <person name="Hubbard S.S."/>
            <person name="Banfield J.F."/>
        </authorList>
    </citation>
    <scope>NUCLEOTIDE SEQUENCE [LARGE SCALE GENOMIC DNA]</scope>
</reference>